<dbReference type="CDD" id="cd06163">
    <property type="entry name" value="S2P-M50_PDZ_RseP-like"/>
    <property type="match status" value="1"/>
</dbReference>
<evidence type="ECO:0000256" key="8">
    <source>
        <dbReference type="ARBA" id="ARBA00022989"/>
    </source>
</evidence>
<gene>
    <name evidence="14" type="primary">rseP</name>
    <name evidence="14" type="ORF">GXY80_14105</name>
</gene>
<dbReference type="InterPro" id="IPR041489">
    <property type="entry name" value="PDZ_6"/>
</dbReference>
<evidence type="ECO:0000256" key="6">
    <source>
        <dbReference type="ARBA" id="ARBA00022801"/>
    </source>
</evidence>
<dbReference type="SUPFAM" id="SSF50156">
    <property type="entry name" value="PDZ domain-like"/>
    <property type="match status" value="1"/>
</dbReference>
<dbReference type="GO" id="GO:0046872">
    <property type="term" value="F:metal ion binding"/>
    <property type="evidence" value="ECO:0007669"/>
    <property type="project" value="UniProtKB-KW"/>
</dbReference>
<dbReference type="AlphaFoldDB" id="A0A351U2N7"/>
<keyword evidence="7 11" id="KW-0862">Zinc</keyword>
<dbReference type="InterPro" id="IPR004387">
    <property type="entry name" value="Pept_M50_Zn"/>
</dbReference>
<protein>
    <recommendedName>
        <fullName evidence="11">Zinc metalloprotease</fullName>
        <ecNumber evidence="11">3.4.24.-</ecNumber>
    </recommendedName>
</protein>
<feature type="domain" description="Peptidase M50" evidence="12">
    <location>
        <begin position="6"/>
        <end position="337"/>
    </location>
</feature>
<dbReference type="GO" id="GO:0006508">
    <property type="term" value="P:proteolysis"/>
    <property type="evidence" value="ECO:0007669"/>
    <property type="project" value="UniProtKB-KW"/>
</dbReference>
<accession>A0A351U2N7</accession>
<keyword evidence="5 11" id="KW-0812">Transmembrane</keyword>
<keyword evidence="10 11" id="KW-0472">Membrane</keyword>
<keyword evidence="8 11" id="KW-1133">Transmembrane helix</keyword>
<dbReference type="Gene3D" id="2.30.42.10">
    <property type="match status" value="1"/>
</dbReference>
<feature type="transmembrane region" description="Helical" evidence="11">
    <location>
        <begin position="279"/>
        <end position="300"/>
    </location>
</feature>
<dbReference type="InterPro" id="IPR008915">
    <property type="entry name" value="Peptidase_M50"/>
</dbReference>
<sequence length="360" mass="39912">MLSILYGLIALSLLILVHELGHFLVARLADVKVITFSLGFGKKLFSFRKGETEYALSAVPLGGYVKLLGESPEDEVSPEEIDRSYASKKPYVRMLIAFTGPLFNIIFAFVLFYFVFLSGYSVLSTKVGTVETGYPAYAAGIREGDVITAIEGKQIYEWGDLLEIMATAPRKDLRFTIKRGETLTDLLITPKEVEAKNVFGETMKRRVIGVTASNDFVTKRETLVGATTKAFYQTYNLSKITIVGIVKLIQGSISPKNIGGPILILEMAGKQAKEGQKNLIYFVAIISINLGVINLLPIPILDGGHILFHLIEIITRRKLSQKAIETAQKVGMAVLILIMVFAFYNDLDRIFDFKRLIGGR</sequence>
<comment type="similarity">
    <text evidence="3 11">Belongs to the peptidase M50B family.</text>
</comment>
<evidence type="ECO:0000256" key="10">
    <source>
        <dbReference type="ARBA" id="ARBA00023136"/>
    </source>
</evidence>
<evidence type="ECO:0000313" key="14">
    <source>
        <dbReference type="EMBL" id="NLW36591.1"/>
    </source>
</evidence>
<keyword evidence="9 11" id="KW-0482">Metalloprotease</keyword>
<reference evidence="14" key="1">
    <citation type="journal article" date="2020" name="Biotechnol. Biofuels">
        <title>New insights from the biogas microbiome by comprehensive genome-resolved metagenomics of nearly 1600 species originating from multiple anaerobic digesters.</title>
        <authorList>
            <person name="Campanaro S."/>
            <person name="Treu L."/>
            <person name="Rodriguez-R L.M."/>
            <person name="Kovalovszki A."/>
            <person name="Ziels R.M."/>
            <person name="Maus I."/>
            <person name="Zhu X."/>
            <person name="Kougias P.G."/>
            <person name="Basile A."/>
            <person name="Luo G."/>
            <person name="Schluter A."/>
            <person name="Konstantinidis K.T."/>
            <person name="Angelidaki I."/>
        </authorList>
    </citation>
    <scope>NUCLEOTIDE SEQUENCE</scope>
    <source>
        <strain evidence="14">AS06rmzACSIP_7</strain>
    </source>
</reference>
<dbReference type="STRING" id="909663.GCA_000512235_03544"/>
<evidence type="ECO:0000256" key="4">
    <source>
        <dbReference type="ARBA" id="ARBA00022670"/>
    </source>
</evidence>
<dbReference type="PANTHER" id="PTHR42837">
    <property type="entry name" value="REGULATOR OF SIGMA-E PROTEASE RSEP"/>
    <property type="match status" value="1"/>
</dbReference>
<organism evidence="14 15">
    <name type="scientific">Syntrophorhabdus aromaticivorans</name>
    <dbReference type="NCBI Taxonomy" id="328301"/>
    <lineage>
        <taxon>Bacteria</taxon>
        <taxon>Pseudomonadati</taxon>
        <taxon>Thermodesulfobacteriota</taxon>
        <taxon>Syntrophorhabdia</taxon>
        <taxon>Syntrophorhabdales</taxon>
        <taxon>Syntrophorhabdaceae</taxon>
        <taxon>Syntrophorhabdus</taxon>
    </lineage>
</organism>
<dbReference type="Proteomes" id="UP000777265">
    <property type="component" value="Unassembled WGS sequence"/>
</dbReference>
<reference evidence="14" key="2">
    <citation type="submission" date="2020-01" db="EMBL/GenBank/DDBJ databases">
        <authorList>
            <person name="Campanaro S."/>
        </authorList>
    </citation>
    <scope>NUCLEOTIDE SEQUENCE</scope>
    <source>
        <strain evidence="14">AS06rmzACSIP_7</strain>
    </source>
</reference>
<evidence type="ECO:0000256" key="3">
    <source>
        <dbReference type="ARBA" id="ARBA00007931"/>
    </source>
</evidence>
<feature type="transmembrane region" description="Helical" evidence="11">
    <location>
        <begin position="94"/>
        <end position="116"/>
    </location>
</feature>
<feature type="transmembrane region" description="Helical" evidence="11">
    <location>
        <begin position="330"/>
        <end position="347"/>
    </location>
</feature>
<dbReference type="Pfam" id="PF02163">
    <property type="entry name" value="Peptidase_M50"/>
    <property type="match status" value="1"/>
</dbReference>
<keyword evidence="11" id="KW-0479">Metal-binding</keyword>
<proteinExistence type="inferred from homology"/>
<evidence type="ECO:0000256" key="7">
    <source>
        <dbReference type="ARBA" id="ARBA00022833"/>
    </source>
</evidence>
<dbReference type="PANTHER" id="PTHR42837:SF2">
    <property type="entry name" value="MEMBRANE METALLOPROTEASE ARASP2, CHLOROPLASTIC-RELATED"/>
    <property type="match status" value="1"/>
</dbReference>
<evidence type="ECO:0000313" key="15">
    <source>
        <dbReference type="Proteomes" id="UP000777265"/>
    </source>
</evidence>
<name>A0A351U2N7_9BACT</name>
<dbReference type="EC" id="3.4.24.-" evidence="11"/>
<dbReference type="GO" id="GO:0004222">
    <property type="term" value="F:metalloendopeptidase activity"/>
    <property type="evidence" value="ECO:0007669"/>
    <property type="project" value="InterPro"/>
</dbReference>
<evidence type="ECO:0000256" key="2">
    <source>
        <dbReference type="ARBA" id="ARBA00004141"/>
    </source>
</evidence>
<dbReference type="EMBL" id="JAAYEE010000270">
    <property type="protein sequence ID" value="NLW36591.1"/>
    <property type="molecule type" value="Genomic_DNA"/>
</dbReference>
<dbReference type="Pfam" id="PF17820">
    <property type="entry name" value="PDZ_6"/>
    <property type="match status" value="1"/>
</dbReference>
<dbReference type="InterPro" id="IPR036034">
    <property type="entry name" value="PDZ_sf"/>
</dbReference>
<feature type="domain" description="PDZ" evidence="13">
    <location>
        <begin position="127"/>
        <end position="179"/>
    </location>
</feature>
<dbReference type="GO" id="GO:0016020">
    <property type="term" value="C:membrane"/>
    <property type="evidence" value="ECO:0007669"/>
    <property type="project" value="UniProtKB-SubCell"/>
</dbReference>
<comment type="caution">
    <text evidence="14">The sequence shown here is derived from an EMBL/GenBank/DDBJ whole genome shotgun (WGS) entry which is preliminary data.</text>
</comment>
<comment type="subcellular location">
    <subcellularLocation>
        <location evidence="2">Membrane</location>
        <topology evidence="2">Multi-pass membrane protein</topology>
    </subcellularLocation>
</comment>
<evidence type="ECO:0000256" key="1">
    <source>
        <dbReference type="ARBA" id="ARBA00001947"/>
    </source>
</evidence>
<evidence type="ECO:0000256" key="11">
    <source>
        <dbReference type="RuleBase" id="RU362031"/>
    </source>
</evidence>
<dbReference type="NCBIfam" id="TIGR00054">
    <property type="entry name" value="RIP metalloprotease RseP"/>
    <property type="match status" value="1"/>
</dbReference>
<keyword evidence="6 11" id="KW-0378">Hydrolase</keyword>
<evidence type="ECO:0000256" key="5">
    <source>
        <dbReference type="ARBA" id="ARBA00022692"/>
    </source>
</evidence>
<evidence type="ECO:0000259" key="13">
    <source>
        <dbReference type="Pfam" id="PF17820"/>
    </source>
</evidence>
<dbReference type="CDD" id="cd23081">
    <property type="entry name" value="cpPDZ_EcRseP-like"/>
    <property type="match status" value="1"/>
</dbReference>
<evidence type="ECO:0000259" key="12">
    <source>
        <dbReference type="Pfam" id="PF02163"/>
    </source>
</evidence>
<keyword evidence="4" id="KW-0645">Protease</keyword>
<evidence type="ECO:0000256" key="9">
    <source>
        <dbReference type="ARBA" id="ARBA00023049"/>
    </source>
</evidence>
<comment type="cofactor">
    <cofactor evidence="1 11">
        <name>Zn(2+)</name>
        <dbReference type="ChEBI" id="CHEBI:29105"/>
    </cofactor>
</comment>